<protein>
    <submittedName>
        <fullName evidence="1">Uncharacterized protein</fullName>
    </submittedName>
</protein>
<dbReference type="Proteomes" id="UP001062846">
    <property type="component" value="Chromosome 1"/>
</dbReference>
<dbReference type="EMBL" id="CM046388">
    <property type="protein sequence ID" value="KAI8571446.1"/>
    <property type="molecule type" value="Genomic_DNA"/>
</dbReference>
<accession>A0ACC0Q1Z5</accession>
<comment type="caution">
    <text evidence="1">The sequence shown here is derived from an EMBL/GenBank/DDBJ whole genome shotgun (WGS) entry which is preliminary data.</text>
</comment>
<name>A0ACC0Q1Z5_RHOML</name>
<gene>
    <name evidence="1" type="ORF">RHMOL_Rhmol01G0120900</name>
</gene>
<keyword evidence="2" id="KW-1185">Reference proteome</keyword>
<evidence type="ECO:0000313" key="2">
    <source>
        <dbReference type="Proteomes" id="UP001062846"/>
    </source>
</evidence>
<evidence type="ECO:0000313" key="1">
    <source>
        <dbReference type="EMBL" id="KAI8571446.1"/>
    </source>
</evidence>
<reference evidence="1" key="1">
    <citation type="submission" date="2022-02" db="EMBL/GenBank/DDBJ databases">
        <title>Plant Genome Project.</title>
        <authorList>
            <person name="Zhang R.-G."/>
        </authorList>
    </citation>
    <scope>NUCLEOTIDE SEQUENCE</scope>
    <source>
        <strain evidence="1">AT1</strain>
    </source>
</reference>
<proteinExistence type="predicted"/>
<organism evidence="1 2">
    <name type="scientific">Rhododendron molle</name>
    <name type="common">Chinese azalea</name>
    <name type="synonym">Azalea mollis</name>
    <dbReference type="NCBI Taxonomy" id="49168"/>
    <lineage>
        <taxon>Eukaryota</taxon>
        <taxon>Viridiplantae</taxon>
        <taxon>Streptophyta</taxon>
        <taxon>Embryophyta</taxon>
        <taxon>Tracheophyta</taxon>
        <taxon>Spermatophyta</taxon>
        <taxon>Magnoliopsida</taxon>
        <taxon>eudicotyledons</taxon>
        <taxon>Gunneridae</taxon>
        <taxon>Pentapetalae</taxon>
        <taxon>asterids</taxon>
        <taxon>Ericales</taxon>
        <taxon>Ericaceae</taxon>
        <taxon>Ericoideae</taxon>
        <taxon>Rhodoreae</taxon>
        <taxon>Rhododendron</taxon>
    </lineage>
</organism>
<sequence>MPQLNYTTTTTTSTLCGGTGVAQVKRQEEEEEAIGKEANRGGSSNYSNTTSSRRKRKAVILTAPLKLEGEEGDDYRAPNILQRVLGLLKNVRPGTDLIRFQATKMPQAVEDLRFQHMYNMFDGWKSSQFNGVQMPPIFNIPKTMLQVYGESVYCVSKDLLGQCANGRSPVDRFISVVAWNISTLRPLMFGVAPYNPILGETHHVSRGTLNVLCEQVSHHPPVSSLHATDDNNGIEIIWCHNIVPKFNGASVESVVNGQRELKLLNRGENYVLGTPNLLIRFLPVPGVHWSGNIRIYCQETGLEAELCFGGNSFLGRRANQRSIRGKIFMASSRKTIYEVNGHWDRAVTVKDVSNGKLTGLWPSESAVVWAEVSQNILSKCWEKAREAKTAVEEREREMLRERKAKGETWVPKHFTVSYSKEGGWTCLPNQRLVPPAPIVVPF</sequence>